<evidence type="ECO:0000313" key="1">
    <source>
        <dbReference type="EMBL" id="GLI56321.1"/>
    </source>
</evidence>
<gene>
    <name evidence="1" type="ORF">PM10SUCC1_18350</name>
</gene>
<name>A0A9W6GM35_9FUSO</name>
<sequence>MKKILLLFIVNTIAVLGQVQLKYLPGKTREEKGVREWLLESRVLDEAVDLINREIHMEERLHVIVGEGEFVHYDPQTREVKLPYNFPIEVRERFAGEYEEDWELYAGDALEHTLYHETGHALVDLLNIPVLGKEEDAVDDFGIIMLILTRKDGDDRAISAAELFFMEGEEIEEFTDEDLMDEHSLDDQRGFRSLCLVYGSDPEKYEDIAKDLEMDEDRRLMCEETFERQTLNWLTLLRPHLKAGVLRDTLEEFQETE</sequence>
<keyword evidence="2" id="KW-1185">Reference proteome</keyword>
<dbReference type="Proteomes" id="UP001144471">
    <property type="component" value="Unassembled WGS sequence"/>
</dbReference>
<dbReference type="AlphaFoldDB" id="A0A9W6GM35"/>
<dbReference type="Pfam" id="PF14247">
    <property type="entry name" value="DUF4344"/>
    <property type="match status" value="1"/>
</dbReference>
<protein>
    <recommendedName>
        <fullName evidence="3">Metallopeptidase</fullName>
    </recommendedName>
</protein>
<dbReference type="EMBL" id="BSDY01000007">
    <property type="protein sequence ID" value="GLI56321.1"/>
    <property type="molecule type" value="Genomic_DNA"/>
</dbReference>
<comment type="caution">
    <text evidence="1">The sequence shown here is derived from an EMBL/GenBank/DDBJ whole genome shotgun (WGS) entry which is preliminary data.</text>
</comment>
<reference evidence="1" key="1">
    <citation type="submission" date="2022-12" db="EMBL/GenBank/DDBJ databases">
        <title>Reference genome sequencing for broad-spectrum identification of bacterial and archaeal isolates by mass spectrometry.</title>
        <authorList>
            <person name="Sekiguchi Y."/>
            <person name="Tourlousse D.M."/>
        </authorList>
    </citation>
    <scope>NUCLEOTIDE SEQUENCE</scope>
    <source>
        <strain evidence="1">10succ1</strain>
    </source>
</reference>
<dbReference type="InterPro" id="IPR025644">
    <property type="entry name" value="DUF4344"/>
</dbReference>
<organism evidence="1 2">
    <name type="scientific">Propionigenium maris DSM 9537</name>
    <dbReference type="NCBI Taxonomy" id="1123000"/>
    <lineage>
        <taxon>Bacteria</taxon>
        <taxon>Fusobacteriati</taxon>
        <taxon>Fusobacteriota</taxon>
        <taxon>Fusobacteriia</taxon>
        <taxon>Fusobacteriales</taxon>
        <taxon>Fusobacteriaceae</taxon>
        <taxon>Propionigenium</taxon>
    </lineage>
</organism>
<evidence type="ECO:0008006" key="3">
    <source>
        <dbReference type="Google" id="ProtNLM"/>
    </source>
</evidence>
<proteinExistence type="predicted"/>
<accession>A0A9W6GM35</accession>
<evidence type="ECO:0000313" key="2">
    <source>
        <dbReference type="Proteomes" id="UP001144471"/>
    </source>
</evidence>
<dbReference type="RefSeq" id="WP_281835396.1">
    <property type="nucleotide sequence ID" value="NZ_BSDY01000007.1"/>
</dbReference>